<evidence type="ECO:0000256" key="3">
    <source>
        <dbReference type="SAM" id="MobiDB-lite"/>
    </source>
</evidence>
<feature type="transmembrane region" description="Helical" evidence="4">
    <location>
        <begin position="263"/>
        <end position="288"/>
    </location>
</feature>
<sequence>MLICLRTSTCDVLHLLLLVSLVSICITKAASTVPSSNNENNNNNLIRRPDEYVMTSVPITGLKRSNVCGDGYRIEGALLMSHPYSKSASYSPYEDCYMTFKARRANSQIRIRILSLDLNDIHGGVNCLDALRFYKSAHINREDRLHTVECGQLTGGEKINVVSPTGIVTAHFSTDGGNVSGLGFKVVLTAFRSANKTDPCDELNDEFLCNNQECISNLLLCDGVPHCLDGSDESPYRLCSSNTAESSNSDPTSRSATSKRPHWRGILIAAFLLIILSVFILFVVYFLCSRCVRSPVPLMKSERKNYATILNSPKNGPKTATTTQIVVENNKPTSKRLDDDYSLL</sequence>
<feature type="chain" id="PRO_5035687488" description="CUB domain-containing protein" evidence="5">
    <location>
        <begin position="30"/>
        <end position="344"/>
    </location>
</feature>
<dbReference type="AlphaFoldDB" id="A0A815NCN3"/>
<evidence type="ECO:0000313" key="7">
    <source>
        <dbReference type="EMBL" id="CAF0745555.1"/>
    </source>
</evidence>
<comment type="caution">
    <text evidence="2">Lacks conserved residue(s) required for the propagation of feature annotation.</text>
</comment>
<dbReference type="SMART" id="SM00192">
    <property type="entry name" value="LDLa"/>
    <property type="match status" value="1"/>
</dbReference>
<feature type="signal peptide" evidence="5">
    <location>
        <begin position="1"/>
        <end position="29"/>
    </location>
</feature>
<dbReference type="EMBL" id="CAJNOR010003668">
    <property type="protein sequence ID" value="CAF1436442.1"/>
    <property type="molecule type" value="Genomic_DNA"/>
</dbReference>
<evidence type="ECO:0000313" key="9">
    <source>
        <dbReference type="Proteomes" id="UP000663828"/>
    </source>
</evidence>
<dbReference type="Gene3D" id="2.60.120.290">
    <property type="entry name" value="Spermadhesin, CUB domain"/>
    <property type="match status" value="1"/>
</dbReference>
<dbReference type="Proteomes" id="UP000663852">
    <property type="component" value="Unassembled WGS sequence"/>
</dbReference>
<accession>A0A815NCN3</accession>
<dbReference type="OrthoDB" id="6514358at2759"/>
<evidence type="ECO:0000313" key="8">
    <source>
        <dbReference type="EMBL" id="CAF1436442.1"/>
    </source>
</evidence>
<name>A0A815NCN3_ADIRI</name>
<evidence type="ECO:0000256" key="2">
    <source>
        <dbReference type="PROSITE-ProRule" id="PRU00124"/>
    </source>
</evidence>
<feature type="disulfide bond" evidence="2">
    <location>
        <begin position="209"/>
        <end position="227"/>
    </location>
</feature>
<dbReference type="InterPro" id="IPR002172">
    <property type="entry name" value="LDrepeatLR_classA_rpt"/>
</dbReference>
<dbReference type="PROSITE" id="PS50068">
    <property type="entry name" value="LDLRA_2"/>
    <property type="match status" value="1"/>
</dbReference>
<dbReference type="SUPFAM" id="SSF49854">
    <property type="entry name" value="Spermadhesin, CUB domain"/>
    <property type="match status" value="1"/>
</dbReference>
<dbReference type="InterPro" id="IPR000859">
    <property type="entry name" value="CUB_dom"/>
</dbReference>
<dbReference type="InterPro" id="IPR035914">
    <property type="entry name" value="Sperma_CUB_dom_sf"/>
</dbReference>
<feature type="domain" description="CUB" evidence="6">
    <location>
        <begin position="68"/>
        <end position="191"/>
    </location>
</feature>
<dbReference type="CDD" id="cd00112">
    <property type="entry name" value="LDLa"/>
    <property type="match status" value="1"/>
</dbReference>
<reference evidence="8" key="1">
    <citation type="submission" date="2021-02" db="EMBL/GenBank/DDBJ databases">
        <authorList>
            <person name="Nowell W R."/>
        </authorList>
    </citation>
    <scope>NUCLEOTIDE SEQUENCE</scope>
</reference>
<dbReference type="InterPro" id="IPR023415">
    <property type="entry name" value="LDLR_class-A_CS"/>
</dbReference>
<keyword evidence="4" id="KW-0812">Transmembrane</keyword>
<dbReference type="InterPro" id="IPR036055">
    <property type="entry name" value="LDL_receptor-like_sf"/>
</dbReference>
<keyword evidence="4" id="KW-1133">Transmembrane helix</keyword>
<dbReference type="PROSITE" id="PS01209">
    <property type="entry name" value="LDLRA_1"/>
    <property type="match status" value="1"/>
</dbReference>
<dbReference type="EMBL" id="CAJNOJ010000004">
    <property type="protein sequence ID" value="CAF0745555.1"/>
    <property type="molecule type" value="Genomic_DNA"/>
</dbReference>
<feature type="region of interest" description="Disordered" evidence="3">
    <location>
        <begin position="239"/>
        <end position="258"/>
    </location>
</feature>
<organism evidence="8 9">
    <name type="scientific">Adineta ricciae</name>
    <name type="common">Rotifer</name>
    <dbReference type="NCBI Taxonomy" id="249248"/>
    <lineage>
        <taxon>Eukaryota</taxon>
        <taxon>Metazoa</taxon>
        <taxon>Spiralia</taxon>
        <taxon>Gnathifera</taxon>
        <taxon>Rotifera</taxon>
        <taxon>Eurotatoria</taxon>
        <taxon>Bdelloidea</taxon>
        <taxon>Adinetida</taxon>
        <taxon>Adinetidae</taxon>
        <taxon>Adineta</taxon>
    </lineage>
</organism>
<keyword evidence="9" id="KW-1185">Reference proteome</keyword>
<gene>
    <name evidence="7" type="ORF">EDS130_LOCUS2001</name>
    <name evidence="8" type="ORF">XAT740_LOCUS36070</name>
</gene>
<comment type="caution">
    <text evidence="8">The sequence shown here is derived from an EMBL/GenBank/DDBJ whole genome shotgun (WGS) entry which is preliminary data.</text>
</comment>
<dbReference type="PANTHER" id="PTHR24652">
    <property type="entry name" value="LOW-DENSITY LIPOPROTEIN RECEPTOR CLASS A DOMAIN-CONTAINING PROTEIN 2"/>
    <property type="match status" value="1"/>
</dbReference>
<keyword evidence="4" id="KW-0472">Membrane</keyword>
<evidence type="ECO:0000256" key="5">
    <source>
        <dbReference type="SAM" id="SignalP"/>
    </source>
</evidence>
<evidence type="ECO:0000256" key="1">
    <source>
        <dbReference type="ARBA" id="ARBA00023157"/>
    </source>
</evidence>
<dbReference type="Proteomes" id="UP000663828">
    <property type="component" value="Unassembled WGS sequence"/>
</dbReference>
<dbReference type="SMART" id="SM00042">
    <property type="entry name" value="CUB"/>
    <property type="match status" value="1"/>
</dbReference>
<keyword evidence="1 2" id="KW-1015">Disulfide bond</keyword>
<dbReference type="PROSITE" id="PS01180">
    <property type="entry name" value="CUB"/>
    <property type="match status" value="1"/>
</dbReference>
<evidence type="ECO:0000256" key="4">
    <source>
        <dbReference type="SAM" id="Phobius"/>
    </source>
</evidence>
<dbReference type="Gene3D" id="4.10.400.10">
    <property type="entry name" value="Low-density Lipoprotein Receptor"/>
    <property type="match status" value="1"/>
</dbReference>
<evidence type="ECO:0000259" key="6">
    <source>
        <dbReference type="PROSITE" id="PS01180"/>
    </source>
</evidence>
<dbReference type="SUPFAM" id="SSF57424">
    <property type="entry name" value="LDL receptor-like module"/>
    <property type="match status" value="1"/>
</dbReference>
<dbReference type="Pfam" id="PF00057">
    <property type="entry name" value="Ldl_recept_a"/>
    <property type="match status" value="1"/>
</dbReference>
<protein>
    <recommendedName>
        <fullName evidence="6">CUB domain-containing protein</fullName>
    </recommendedName>
</protein>
<keyword evidence="5" id="KW-0732">Signal</keyword>
<dbReference type="InterPro" id="IPR042333">
    <property type="entry name" value="LRAD2/Mig-13-like"/>
</dbReference>
<feature type="compositionally biased region" description="Polar residues" evidence="3">
    <location>
        <begin position="239"/>
        <end position="256"/>
    </location>
</feature>
<proteinExistence type="predicted"/>